<reference evidence="6 7" key="1">
    <citation type="journal article" date="2019" name="Int. J. Syst. Evol. Microbiol.">
        <title>The Global Catalogue of Microorganisms (GCM) 10K type strain sequencing project: providing services to taxonomists for standard genome sequencing and annotation.</title>
        <authorList>
            <consortium name="The Broad Institute Genomics Platform"/>
            <consortium name="The Broad Institute Genome Sequencing Center for Infectious Disease"/>
            <person name="Wu L."/>
            <person name="Ma J."/>
        </authorList>
    </citation>
    <scope>NUCLEOTIDE SEQUENCE [LARGE SCALE GENOMIC DNA]</scope>
    <source>
        <strain evidence="6 7">JCM 14545</strain>
    </source>
</reference>
<gene>
    <name evidence="6" type="ORF">GCM10009754_54080</name>
</gene>
<evidence type="ECO:0000256" key="2">
    <source>
        <dbReference type="ARBA" id="ARBA00006906"/>
    </source>
</evidence>
<dbReference type="SUPFAM" id="SSF51569">
    <property type="entry name" value="Aldolase"/>
    <property type="match status" value="1"/>
</dbReference>
<comment type="caution">
    <text evidence="6">The sequence shown here is derived from an EMBL/GenBank/DDBJ whole genome shotgun (WGS) entry which is preliminary data.</text>
</comment>
<comment type="subunit">
    <text evidence="3">Homotrimer.</text>
</comment>
<keyword evidence="4" id="KW-0456">Lyase</keyword>
<dbReference type="CDD" id="cd00452">
    <property type="entry name" value="KDPG_aldolase"/>
    <property type="match status" value="1"/>
</dbReference>
<evidence type="ECO:0000256" key="4">
    <source>
        <dbReference type="ARBA" id="ARBA00023239"/>
    </source>
</evidence>
<evidence type="ECO:0000256" key="3">
    <source>
        <dbReference type="ARBA" id="ARBA00011233"/>
    </source>
</evidence>
<dbReference type="InterPro" id="IPR013785">
    <property type="entry name" value="Aldolase_TIM"/>
</dbReference>
<comment type="pathway">
    <text evidence="1">Carbohydrate acid metabolism.</text>
</comment>
<evidence type="ECO:0000313" key="7">
    <source>
        <dbReference type="Proteomes" id="UP001501116"/>
    </source>
</evidence>
<accession>A0ABN2RPH4</accession>
<evidence type="ECO:0000256" key="5">
    <source>
        <dbReference type="ARBA" id="ARBA00023277"/>
    </source>
</evidence>
<evidence type="ECO:0000313" key="6">
    <source>
        <dbReference type="EMBL" id="GAA1972671.1"/>
    </source>
</evidence>
<dbReference type="InterPro" id="IPR000887">
    <property type="entry name" value="Aldlse_KDPG_KHG"/>
</dbReference>
<dbReference type="NCBIfam" id="TIGR01182">
    <property type="entry name" value="eda"/>
    <property type="match status" value="1"/>
</dbReference>
<proteinExistence type="inferred from homology"/>
<dbReference type="Proteomes" id="UP001501116">
    <property type="component" value="Unassembled WGS sequence"/>
</dbReference>
<sequence length="206" mass="20727">MIDLLRRHRLVAILRAGDTSRFTEVASVLYASGVRLLEATLTTPGAAASITAIRGALPEDALVGAGSVRLPSDVDTAVDAGAGFLVTPTVSPAVLERARERGVPVLAGAFTPTEIDQAWHLGAAAVKVFPVREAGGPAFVKAVRAPLPDVPLVPTGGVELSDVDAYLGAGAVAVAAASPLLGDALTGGSLDALSTRATRFVTAATG</sequence>
<protein>
    <submittedName>
        <fullName evidence="6">Bifunctional 4-hydroxy-2-oxoglutarate aldolase/2-dehydro-3-deoxy-phosphogluconate aldolase</fullName>
    </submittedName>
</protein>
<dbReference type="EMBL" id="BAAANN010000023">
    <property type="protein sequence ID" value="GAA1972671.1"/>
    <property type="molecule type" value="Genomic_DNA"/>
</dbReference>
<dbReference type="RefSeq" id="WP_344424640.1">
    <property type="nucleotide sequence ID" value="NZ_BAAANN010000023.1"/>
</dbReference>
<keyword evidence="5" id="KW-0119">Carbohydrate metabolism</keyword>
<name>A0ABN2RPH4_9PSEU</name>
<organism evidence="6 7">
    <name type="scientific">Amycolatopsis minnesotensis</name>
    <dbReference type="NCBI Taxonomy" id="337894"/>
    <lineage>
        <taxon>Bacteria</taxon>
        <taxon>Bacillati</taxon>
        <taxon>Actinomycetota</taxon>
        <taxon>Actinomycetes</taxon>
        <taxon>Pseudonocardiales</taxon>
        <taxon>Pseudonocardiaceae</taxon>
        <taxon>Amycolatopsis</taxon>
    </lineage>
</organism>
<dbReference type="Pfam" id="PF01081">
    <property type="entry name" value="Aldolase"/>
    <property type="match status" value="1"/>
</dbReference>
<dbReference type="Gene3D" id="3.20.20.70">
    <property type="entry name" value="Aldolase class I"/>
    <property type="match status" value="1"/>
</dbReference>
<keyword evidence="7" id="KW-1185">Reference proteome</keyword>
<dbReference type="PANTHER" id="PTHR30246:SF1">
    <property type="entry name" value="2-DEHYDRO-3-DEOXY-6-PHOSPHOGALACTONATE ALDOLASE-RELATED"/>
    <property type="match status" value="1"/>
</dbReference>
<dbReference type="PANTHER" id="PTHR30246">
    <property type="entry name" value="2-KETO-3-DEOXY-6-PHOSPHOGLUCONATE ALDOLASE"/>
    <property type="match status" value="1"/>
</dbReference>
<evidence type="ECO:0000256" key="1">
    <source>
        <dbReference type="ARBA" id="ARBA00004761"/>
    </source>
</evidence>
<comment type="similarity">
    <text evidence="2">Belongs to the KHG/KDPG aldolase family.</text>
</comment>